<accession>A0AAV8ZBC7</accession>
<feature type="DNA-binding region" description="Homeobox" evidence="5">
    <location>
        <begin position="32"/>
        <end position="91"/>
    </location>
</feature>
<dbReference type="GO" id="GO:0000978">
    <property type="term" value="F:RNA polymerase II cis-regulatory region sequence-specific DNA binding"/>
    <property type="evidence" value="ECO:0007669"/>
    <property type="project" value="TreeGrafter"/>
</dbReference>
<feature type="domain" description="Homeobox" evidence="8">
    <location>
        <begin position="30"/>
        <end position="90"/>
    </location>
</feature>
<evidence type="ECO:0000256" key="5">
    <source>
        <dbReference type="PROSITE-ProRule" id="PRU00108"/>
    </source>
</evidence>
<dbReference type="SMART" id="SM00389">
    <property type="entry name" value="HOX"/>
    <property type="match status" value="1"/>
</dbReference>
<dbReference type="PRINTS" id="PR00024">
    <property type="entry name" value="HOMEOBOX"/>
</dbReference>
<comment type="caution">
    <text evidence="9">The sequence shown here is derived from an EMBL/GenBank/DDBJ whole genome shotgun (WGS) entry which is preliminary data.</text>
</comment>
<keyword evidence="3 5" id="KW-0371">Homeobox</keyword>
<evidence type="ECO:0000256" key="1">
    <source>
        <dbReference type="ARBA" id="ARBA00004123"/>
    </source>
</evidence>
<feature type="compositionally biased region" description="Polar residues" evidence="7">
    <location>
        <begin position="99"/>
        <end position="108"/>
    </location>
</feature>
<evidence type="ECO:0000256" key="2">
    <source>
        <dbReference type="ARBA" id="ARBA00023125"/>
    </source>
</evidence>
<dbReference type="Gene3D" id="1.10.10.60">
    <property type="entry name" value="Homeodomain-like"/>
    <property type="match status" value="1"/>
</dbReference>
<dbReference type="Proteomes" id="UP001162162">
    <property type="component" value="Unassembled WGS sequence"/>
</dbReference>
<feature type="compositionally biased region" description="Polar residues" evidence="7">
    <location>
        <begin position="166"/>
        <end position="178"/>
    </location>
</feature>
<dbReference type="EMBL" id="JAPWTK010000005">
    <property type="protein sequence ID" value="KAJ8961573.1"/>
    <property type="molecule type" value="Genomic_DNA"/>
</dbReference>
<dbReference type="PROSITE" id="PS50071">
    <property type="entry name" value="HOMEOBOX_2"/>
    <property type="match status" value="1"/>
</dbReference>
<comment type="subcellular location">
    <subcellularLocation>
        <location evidence="1 5 6">Nucleus</location>
    </subcellularLocation>
</comment>
<organism evidence="9 10">
    <name type="scientific">Aromia moschata</name>
    <dbReference type="NCBI Taxonomy" id="1265417"/>
    <lineage>
        <taxon>Eukaryota</taxon>
        <taxon>Metazoa</taxon>
        <taxon>Ecdysozoa</taxon>
        <taxon>Arthropoda</taxon>
        <taxon>Hexapoda</taxon>
        <taxon>Insecta</taxon>
        <taxon>Pterygota</taxon>
        <taxon>Neoptera</taxon>
        <taxon>Endopterygota</taxon>
        <taxon>Coleoptera</taxon>
        <taxon>Polyphaga</taxon>
        <taxon>Cucujiformia</taxon>
        <taxon>Chrysomeloidea</taxon>
        <taxon>Cerambycidae</taxon>
        <taxon>Cerambycinae</taxon>
        <taxon>Callichromatini</taxon>
        <taxon>Aromia</taxon>
    </lineage>
</organism>
<dbReference type="InterPro" id="IPR017970">
    <property type="entry name" value="Homeobox_CS"/>
</dbReference>
<keyword evidence="4 5" id="KW-0539">Nucleus</keyword>
<dbReference type="Pfam" id="PF00046">
    <property type="entry name" value="Homeodomain"/>
    <property type="match status" value="1"/>
</dbReference>
<evidence type="ECO:0000256" key="6">
    <source>
        <dbReference type="RuleBase" id="RU000682"/>
    </source>
</evidence>
<evidence type="ECO:0000259" key="8">
    <source>
        <dbReference type="PROSITE" id="PS50071"/>
    </source>
</evidence>
<dbReference type="GO" id="GO:0005634">
    <property type="term" value="C:nucleus"/>
    <property type="evidence" value="ECO:0007669"/>
    <property type="project" value="UniProtKB-SubCell"/>
</dbReference>
<dbReference type="InterPro" id="IPR020479">
    <property type="entry name" value="HD_metazoa"/>
</dbReference>
<feature type="region of interest" description="Disordered" evidence="7">
    <location>
        <begin position="99"/>
        <end position="122"/>
    </location>
</feature>
<reference evidence="9" key="1">
    <citation type="journal article" date="2023" name="Insect Mol. Biol.">
        <title>Genome sequencing provides insights into the evolution of gene families encoding plant cell wall-degrading enzymes in longhorned beetles.</title>
        <authorList>
            <person name="Shin N.R."/>
            <person name="Okamura Y."/>
            <person name="Kirsch R."/>
            <person name="Pauchet Y."/>
        </authorList>
    </citation>
    <scope>NUCLEOTIDE SEQUENCE</scope>
    <source>
        <strain evidence="9">AMC_N1</strain>
    </source>
</reference>
<feature type="region of interest" description="Disordered" evidence="7">
    <location>
        <begin position="1"/>
        <end position="29"/>
    </location>
</feature>
<dbReference type="PANTHER" id="PTHR45664">
    <property type="entry name" value="PROTEIN ZERKNUELLT 1-RELATED"/>
    <property type="match status" value="1"/>
</dbReference>
<dbReference type="SUPFAM" id="SSF46689">
    <property type="entry name" value="Homeodomain-like"/>
    <property type="match status" value="1"/>
</dbReference>
<dbReference type="PANTHER" id="PTHR45664:SF12">
    <property type="entry name" value="PANCREAS_DUODENUM HOMEOBOX PROTEIN 1"/>
    <property type="match status" value="1"/>
</dbReference>
<feature type="compositionally biased region" description="Polar residues" evidence="7">
    <location>
        <begin position="1"/>
        <end position="14"/>
    </location>
</feature>
<dbReference type="AlphaFoldDB" id="A0AAV8ZBC7"/>
<evidence type="ECO:0000256" key="3">
    <source>
        <dbReference type="ARBA" id="ARBA00023155"/>
    </source>
</evidence>
<evidence type="ECO:0000256" key="7">
    <source>
        <dbReference type="SAM" id="MobiDB-lite"/>
    </source>
</evidence>
<sequence>MQNPNIEGINQSFAEVTPPHSSPEGNDWIRRPKRVRTAYTSSQLVILENEFNHSQYLGRVRRIQLAQSLKLTERQIKIWFQNRRMKHKKEQMNNKATSLLSSNENQAPEDSRFSTLTSSPPSTLQRLRIEQTNQPIVSSLLNQATLAQNQADFSSLTDESMEQFQDETPSQAKKQASL</sequence>
<dbReference type="GO" id="GO:0000981">
    <property type="term" value="F:DNA-binding transcription factor activity, RNA polymerase II-specific"/>
    <property type="evidence" value="ECO:0007669"/>
    <property type="project" value="InterPro"/>
</dbReference>
<evidence type="ECO:0000313" key="10">
    <source>
        <dbReference type="Proteomes" id="UP001162162"/>
    </source>
</evidence>
<evidence type="ECO:0000313" key="9">
    <source>
        <dbReference type="EMBL" id="KAJ8961573.1"/>
    </source>
</evidence>
<gene>
    <name evidence="9" type="ORF">NQ318_014825</name>
</gene>
<dbReference type="GO" id="GO:0045944">
    <property type="term" value="P:positive regulation of transcription by RNA polymerase II"/>
    <property type="evidence" value="ECO:0007669"/>
    <property type="project" value="UniProtKB-ARBA"/>
</dbReference>
<feature type="region of interest" description="Disordered" evidence="7">
    <location>
        <begin position="151"/>
        <end position="178"/>
    </location>
</feature>
<name>A0AAV8ZBC7_9CUCU</name>
<dbReference type="CDD" id="cd00086">
    <property type="entry name" value="homeodomain"/>
    <property type="match status" value="1"/>
</dbReference>
<dbReference type="InterPro" id="IPR009057">
    <property type="entry name" value="Homeodomain-like_sf"/>
</dbReference>
<protein>
    <recommendedName>
        <fullName evidence="8">Homeobox domain-containing protein</fullName>
    </recommendedName>
</protein>
<keyword evidence="10" id="KW-1185">Reference proteome</keyword>
<dbReference type="InterPro" id="IPR001356">
    <property type="entry name" value="HD"/>
</dbReference>
<dbReference type="PROSITE" id="PS00027">
    <property type="entry name" value="HOMEOBOX_1"/>
    <property type="match status" value="1"/>
</dbReference>
<keyword evidence="2 5" id="KW-0238">DNA-binding</keyword>
<evidence type="ECO:0000256" key="4">
    <source>
        <dbReference type="ARBA" id="ARBA00023242"/>
    </source>
</evidence>
<proteinExistence type="predicted"/>